<dbReference type="SUPFAM" id="SSF48350">
    <property type="entry name" value="GTPase activation domain, GAP"/>
    <property type="match status" value="1"/>
</dbReference>
<dbReference type="GO" id="GO:0035023">
    <property type="term" value="P:regulation of Rho protein signal transduction"/>
    <property type="evidence" value="ECO:0007669"/>
    <property type="project" value="TreeGrafter"/>
</dbReference>
<feature type="compositionally biased region" description="Low complexity" evidence="1">
    <location>
        <begin position="234"/>
        <end position="247"/>
    </location>
</feature>
<dbReference type="PROSITE" id="PS50238">
    <property type="entry name" value="RHOGAP"/>
    <property type="match status" value="1"/>
</dbReference>
<reference evidence="3 4" key="1">
    <citation type="submission" date="2013-11" db="EMBL/GenBank/DDBJ databases">
        <title>Genome sequencing of Stegodyphus mimosarum.</title>
        <authorList>
            <person name="Bechsgaard J."/>
        </authorList>
    </citation>
    <scope>NUCLEOTIDE SEQUENCE [LARGE SCALE GENOMIC DNA]</scope>
</reference>
<feature type="region of interest" description="Disordered" evidence="1">
    <location>
        <begin position="77"/>
        <end position="112"/>
    </location>
</feature>
<keyword evidence="4" id="KW-1185">Reference proteome</keyword>
<feature type="non-terminal residue" evidence="3">
    <location>
        <position position="582"/>
    </location>
</feature>
<evidence type="ECO:0000313" key="4">
    <source>
        <dbReference type="Proteomes" id="UP000054359"/>
    </source>
</evidence>
<dbReference type="EMBL" id="KK121889">
    <property type="protein sequence ID" value="KFM81471.1"/>
    <property type="molecule type" value="Genomic_DNA"/>
</dbReference>
<dbReference type="Gene3D" id="1.10.287.2070">
    <property type="match status" value="1"/>
</dbReference>
<accession>A0A087UVT2</accession>
<evidence type="ECO:0000313" key="3">
    <source>
        <dbReference type="EMBL" id="KFM81471.1"/>
    </source>
</evidence>
<dbReference type="STRING" id="407821.A0A087UVT2"/>
<feature type="region of interest" description="Disordered" evidence="1">
    <location>
        <begin position="135"/>
        <end position="287"/>
    </location>
</feature>
<dbReference type="AlphaFoldDB" id="A0A087UVT2"/>
<feature type="compositionally biased region" description="Polar residues" evidence="1">
    <location>
        <begin position="248"/>
        <end position="268"/>
    </location>
</feature>
<dbReference type="SUPFAM" id="SSF47769">
    <property type="entry name" value="SAM/Pointed domain"/>
    <property type="match status" value="1"/>
</dbReference>
<name>A0A087UVT2_STEMI</name>
<dbReference type="InterPro" id="IPR000198">
    <property type="entry name" value="RhoGAP_dom"/>
</dbReference>
<evidence type="ECO:0000256" key="1">
    <source>
        <dbReference type="SAM" id="MobiDB-lite"/>
    </source>
</evidence>
<feature type="domain" description="Rho-GAP" evidence="2">
    <location>
        <begin position="526"/>
        <end position="582"/>
    </location>
</feature>
<feature type="compositionally biased region" description="Basic and acidic residues" evidence="1">
    <location>
        <begin position="135"/>
        <end position="144"/>
    </location>
</feature>
<organism evidence="3 4">
    <name type="scientific">Stegodyphus mimosarum</name>
    <name type="common">African social velvet spider</name>
    <dbReference type="NCBI Taxonomy" id="407821"/>
    <lineage>
        <taxon>Eukaryota</taxon>
        <taxon>Metazoa</taxon>
        <taxon>Ecdysozoa</taxon>
        <taxon>Arthropoda</taxon>
        <taxon>Chelicerata</taxon>
        <taxon>Arachnida</taxon>
        <taxon>Araneae</taxon>
        <taxon>Araneomorphae</taxon>
        <taxon>Entelegynae</taxon>
        <taxon>Eresoidea</taxon>
        <taxon>Eresidae</taxon>
        <taxon>Stegodyphus</taxon>
    </lineage>
</organism>
<protein>
    <submittedName>
        <fullName evidence="3">StAR-related lipid transfer protein 13</fullName>
    </submittedName>
</protein>
<dbReference type="GO" id="GO:0030036">
    <property type="term" value="P:actin cytoskeleton organization"/>
    <property type="evidence" value="ECO:0007669"/>
    <property type="project" value="TreeGrafter"/>
</dbReference>
<dbReference type="PANTHER" id="PTHR12659:SF7">
    <property type="entry name" value="CROSSVEINLESS C, ISOFORM C"/>
    <property type="match status" value="1"/>
</dbReference>
<dbReference type="InterPro" id="IPR013761">
    <property type="entry name" value="SAM/pointed_sf"/>
</dbReference>
<dbReference type="InterPro" id="IPR008936">
    <property type="entry name" value="Rho_GTPase_activation_prot"/>
</dbReference>
<dbReference type="GO" id="GO:0007165">
    <property type="term" value="P:signal transduction"/>
    <property type="evidence" value="ECO:0007669"/>
    <property type="project" value="InterPro"/>
</dbReference>
<feature type="compositionally biased region" description="Basic and acidic residues" evidence="1">
    <location>
        <begin position="184"/>
        <end position="213"/>
    </location>
</feature>
<dbReference type="GO" id="GO:0005096">
    <property type="term" value="F:GTPase activator activity"/>
    <property type="evidence" value="ECO:0007669"/>
    <property type="project" value="TreeGrafter"/>
</dbReference>
<dbReference type="Gene3D" id="1.10.555.10">
    <property type="entry name" value="Rho GTPase activation protein"/>
    <property type="match status" value="1"/>
</dbReference>
<dbReference type="PANTHER" id="PTHR12659">
    <property type="entry name" value="RHO-TYPE GTPASE ACTIVATING PROTEIN"/>
    <property type="match status" value="1"/>
</dbReference>
<dbReference type="Proteomes" id="UP000054359">
    <property type="component" value="Unassembled WGS sequence"/>
</dbReference>
<proteinExistence type="predicted"/>
<dbReference type="OrthoDB" id="10003330at2759"/>
<evidence type="ECO:0000259" key="2">
    <source>
        <dbReference type="PROSITE" id="PS50238"/>
    </source>
</evidence>
<sequence length="582" mass="64978">MYEDNQFPIDISIVQKDHAFLHPDSIQSLFRRLNTLNRCAKMKFVDHVPRKSLRVDESDEEEQYALSENWEFQRSSRRWSRIPSPSDGITDYVPNDPPSEPTTKLSGHLLPVPGRKYLSPEEAYCSSHDSVFIDEQHSSPDSIRKSSLLKPERISMSPSGHIGDCSPGSSSGSGGTLSLASDDVPERRSLRRSGSDRVKEGAKALLRRMESLKGKRKKKILDTSKMENVTTVHSGTDGSSSSSLTSSPQFLRSQKPTDGTCLSSQQSAKKVGGVNLPKGTEDASAHSDSECHMFLTSERWKDANSNDTKPVKQYITSQASVTITSTPDNLPLNPDTEARHSNSLKLGALQKGNLLHPDYNTNQEDENFCDKRGSYYDNICAPLVVFNDLYAESLDMIPRQTNTCKSSQNQDDGDIIIINNERRDSGVGSSLTRGIATTHHTYPQQAQWHCFPHHYTSEIKPVPNPAHITDLTAPQMLLLRKLSLLKLTTVMEKFSPSSRTGWSWGVPKFIRRIRSPDYKDKVVFGVPLLLILQRTGQPLPVSIQAAIHYLRKTALDSTGLFRKSGVRSRIQKLKSMNETSPE</sequence>
<gene>
    <name evidence="3" type="ORF">X975_25848</name>
</gene>